<dbReference type="InterPro" id="IPR001387">
    <property type="entry name" value="Cro/C1-type_HTH"/>
</dbReference>
<dbReference type="SUPFAM" id="SSF47413">
    <property type="entry name" value="lambda repressor-like DNA-binding domains"/>
    <property type="match status" value="1"/>
</dbReference>
<organism evidence="2">
    <name type="scientific">uncultured bacterium A1Q1_fos_515</name>
    <dbReference type="NCBI Taxonomy" id="1256581"/>
    <lineage>
        <taxon>Bacteria</taxon>
        <taxon>environmental samples</taxon>
    </lineage>
</organism>
<evidence type="ECO:0000259" key="1">
    <source>
        <dbReference type="PROSITE" id="PS50943"/>
    </source>
</evidence>
<reference evidence="2" key="1">
    <citation type="submission" date="2012-09" db="EMBL/GenBank/DDBJ databases">
        <title>Metagenomic Characterization of a Microbial Community in Wastewater Detects High Levels of Antibiotic Resistance.</title>
        <authorList>
            <person name="Abrams M."/>
            <person name="Caldwell A."/>
            <person name="Vandaei E."/>
            <person name="Lee W."/>
            <person name="Perrott J."/>
            <person name="Khan S.Y."/>
            <person name="Ta J."/>
            <person name="Romero D."/>
            <person name="Nguyen V."/>
            <person name="Pourmand N."/>
            <person name="Ouverney C.C."/>
        </authorList>
    </citation>
    <scope>NUCLEOTIDE SEQUENCE</scope>
</reference>
<protein>
    <recommendedName>
        <fullName evidence="1">HTH cro/C1-type domain-containing protein</fullName>
    </recommendedName>
</protein>
<dbReference type="AlphaFoldDB" id="L7VW77"/>
<dbReference type="InterPro" id="IPR010982">
    <property type="entry name" value="Lambda_DNA-bd_dom_sf"/>
</dbReference>
<accession>L7VW77</accession>
<evidence type="ECO:0000313" key="2">
    <source>
        <dbReference type="EMBL" id="AGC71298.1"/>
    </source>
</evidence>
<sequence>MLRDARTAHGLTQQQMVDRFELGFDRTRLARIEAGEGFRSLDRALAVLRRLGIEVTATVPEPDDDGGTCS</sequence>
<name>L7VW77_9BACT</name>
<feature type="domain" description="HTH cro/C1-type" evidence="1">
    <location>
        <begin position="2"/>
        <end position="58"/>
    </location>
</feature>
<dbReference type="EMBL" id="JX649868">
    <property type="protein sequence ID" value="AGC71298.1"/>
    <property type="molecule type" value="Genomic_DNA"/>
</dbReference>
<dbReference type="GO" id="GO:0003677">
    <property type="term" value="F:DNA binding"/>
    <property type="evidence" value="ECO:0007669"/>
    <property type="project" value="InterPro"/>
</dbReference>
<dbReference type="PROSITE" id="PS50943">
    <property type="entry name" value="HTH_CROC1"/>
    <property type="match status" value="1"/>
</dbReference>
<dbReference type="Gene3D" id="1.10.260.40">
    <property type="entry name" value="lambda repressor-like DNA-binding domains"/>
    <property type="match status" value="1"/>
</dbReference>
<proteinExistence type="predicted"/>
<dbReference type="CDD" id="cd00093">
    <property type="entry name" value="HTH_XRE"/>
    <property type="match status" value="1"/>
</dbReference>